<dbReference type="SUPFAM" id="SSF103481">
    <property type="entry name" value="Multidrug resistance efflux transporter EmrE"/>
    <property type="match status" value="2"/>
</dbReference>
<comment type="caution">
    <text evidence="2">The sequence shown here is derived from an EMBL/GenBank/DDBJ whole genome shotgun (WGS) entry which is preliminary data.</text>
</comment>
<feature type="transmembrane region" description="Helical" evidence="1">
    <location>
        <begin position="61"/>
        <end position="80"/>
    </location>
</feature>
<feature type="transmembrane region" description="Helical" evidence="1">
    <location>
        <begin position="236"/>
        <end position="256"/>
    </location>
</feature>
<keyword evidence="1" id="KW-1133">Transmembrane helix</keyword>
<feature type="transmembrane region" description="Helical" evidence="1">
    <location>
        <begin position="92"/>
        <end position="109"/>
    </location>
</feature>
<keyword evidence="1" id="KW-0472">Membrane</keyword>
<name>A0A2N4UCA7_9BURK</name>
<evidence type="ECO:0000313" key="2">
    <source>
        <dbReference type="EMBL" id="PLC52656.1"/>
    </source>
</evidence>
<evidence type="ECO:0008006" key="4">
    <source>
        <dbReference type="Google" id="ProtNLM"/>
    </source>
</evidence>
<feature type="transmembrane region" description="Helical" evidence="1">
    <location>
        <begin position="206"/>
        <end position="224"/>
    </location>
</feature>
<gene>
    <name evidence="2" type="ORF">CR155_16345</name>
</gene>
<organism evidence="2 3">
    <name type="scientific">Pollutimonas nitritireducens</name>
    <dbReference type="NCBI Taxonomy" id="2045209"/>
    <lineage>
        <taxon>Bacteria</taxon>
        <taxon>Pseudomonadati</taxon>
        <taxon>Pseudomonadota</taxon>
        <taxon>Betaproteobacteria</taxon>
        <taxon>Burkholderiales</taxon>
        <taxon>Alcaligenaceae</taxon>
        <taxon>Pollutimonas</taxon>
    </lineage>
</organism>
<feature type="transmembrane region" description="Helical" evidence="1">
    <location>
        <begin position="173"/>
        <end position="194"/>
    </location>
</feature>
<dbReference type="EMBL" id="PDNV01000011">
    <property type="protein sequence ID" value="PLC52656.1"/>
    <property type="molecule type" value="Genomic_DNA"/>
</dbReference>
<keyword evidence="3" id="KW-1185">Reference proteome</keyword>
<dbReference type="InterPro" id="IPR037185">
    <property type="entry name" value="EmrE-like"/>
</dbReference>
<evidence type="ECO:0000256" key="1">
    <source>
        <dbReference type="SAM" id="Phobius"/>
    </source>
</evidence>
<evidence type="ECO:0000313" key="3">
    <source>
        <dbReference type="Proteomes" id="UP000234328"/>
    </source>
</evidence>
<protein>
    <recommendedName>
        <fullName evidence="4">Integral membrane protein</fullName>
    </recommendedName>
</protein>
<dbReference type="Proteomes" id="UP000234328">
    <property type="component" value="Unassembled WGS sequence"/>
</dbReference>
<feature type="transmembrane region" description="Helical" evidence="1">
    <location>
        <begin position="6"/>
        <end position="21"/>
    </location>
</feature>
<feature type="transmembrane region" description="Helical" evidence="1">
    <location>
        <begin position="263"/>
        <end position="281"/>
    </location>
</feature>
<dbReference type="OrthoDB" id="1524053at2"/>
<accession>A0A2N4UCA7</accession>
<keyword evidence="1" id="KW-0812">Transmembrane</keyword>
<reference evidence="2 3" key="1">
    <citation type="submission" date="2017-10" db="EMBL/GenBank/DDBJ databases">
        <title>Two draft genome sequences of Pusillimonas sp. strains isolated from a nitrate- and radionuclide-contaminated groundwater in Russia.</title>
        <authorList>
            <person name="Grouzdev D.S."/>
            <person name="Tourova T.P."/>
            <person name="Goeva M.A."/>
            <person name="Babich T.L."/>
            <person name="Sokolova D.S."/>
            <person name="Abdullin R."/>
            <person name="Poltaraus A.B."/>
            <person name="Toshchakov S.V."/>
            <person name="Nazina T.N."/>
        </authorList>
    </citation>
    <scope>NUCLEOTIDE SEQUENCE [LARGE SCALE GENOMIC DNA]</scope>
    <source>
        <strain evidence="2 3">JR1/69-2-13</strain>
    </source>
</reference>
<dbReference type="AlphaFoldDB" id="A0A2N4UCA7"/>
<sequence>MYTLIISIACSVAVSVLLKLARRKSIHIDQAIAVNYLVAASLCLLIFQPSPTSLVSPSTPWWVLGALGVLLPTIFLAMAGAVRHAGIVLSDAAQRLSLFIPLIAAFVLFGETATTGKLAGISLALVALACLLSRKNTQTSTGETGKTVSLLLAVWLGYGTIDILFKQLAKSGAAFSSSLFVAFALAGILIFLFLLTRRTVWTRRSLVAGLVLGVLNFGNIYFYIRAHQVFPQNPTLVFSAMNIGVISLGTVVGAGMFKEKLSWVNALGIALAVAAIVALIPRETVSP</sequence>
<dbReference type="RefSeq" id="WP_102071114.1">
    <property type="nucleotide sequence ID" value="NZ_PDNV01000011.1"/>
</dbReference>
<feature type="transmembrane region" description="Helical" evidence="1">
    <location>
        <begin position="33"/>
        <end position="49"/>
    </location>
</feature>
<proteinExistence type="predicted"/>